<name>A0AAD8ES94_DIPPU</name>
<evidence type="ECO:0000313" key="2">
    <source>
        <dbReference type="EMBL" id="KAJ9601285.1"/>
    </source>
</evidence>
<feature type="non-terminal residue" evidence="2">
    <location>
        <position position="1"/>
    </location>
</feature>
<reference evidence="2" key="2">
    <citation type="submission" date="2023-05" db="EMBL/GenBank/DDBJ databases">
        <authorList>
            <person name="Fouks B."/>
        </authorList>
    </citation>
    <scope>NUCLEOTIDE SEQUENCE</scope>
    <source>
        <strain evidence="2">Stay&amp;Tobe</strain>
        <tissue evidence="2">Testes</tissue>
    </source>
</reference>
<feature type="region of interest" description="Disordered" evidence="1">
    <location>
        <begin position="93"/>
        <end position="130"/>
    </location>
</feature>
<evidence type="ECO:0000313" key="3">
    <source>
        <dbReference type="Proteomes" id="UP001233999"/>
    </source>
</evidence>
<evidence type="ECO:0000256" key="1">
    <source>
        <dbReference type="SAM" id="MobiDB-lite"/>
    </source>
</evidence>
<accession>A0AAD8ES94</accession>
<protein>
    <submittedName>
        <fullName evidence="2">Uncharacterized protein</fullName>
    </submittedName>
</protein>
<organism evidence="2 3">
    <name type="scientific">Diploptera punctata</name>
    <name type="common">Pacific beetle cockroach</name>
    <dbReference type="NCBI Taxonomy" id="6984"/>
    <lineage>
        <taxon>Eukaryota</taxon>
        <taxon>Metazoa</taxon>
        <taxon>Ecdysozoa</taxon>
        <taxon>Arthropoda</taxon>
        <taxon>Hexapoda</taxon>
        <taxon>Insecta</taxon>
        <taxon>Pterygota</taxon>
        <taxon>Neoptera</taxon>
        <taxon>Polyneoptera</taxon>
        <taxon>Dictyoptera</taxon>
        <taxon>Blattodea</taxon>
        <taxon>Blaberoidea</taxon>
        <taxon>Blaberidae</taxon>
        <taxon>Diplopterinae</taxon>
        <taxon>Diploptera</taxon>
    </lineage>
</organism>
<dbReference type="Proteomes" id="UP001233999">
    <property type="component" value="Unassembled WGS sequence"/>
</dbReference>
<proteinExistence type="predicted"/>
<feature type="compositionally biased region" description="Basic residues" evidence="1">
    <location>
        <begin position="106"/>
        <end position="117"/>
    </location>
</feature>
<dbReference type="AlphaFoldDB" id="A0AAD8ES94"/>
<reference evidence="2" key="1">
    <citation type="journal article" date="2023" name="IScience">
        <title>Live-bearing cockroach genome reveals convergent evolutionary mechanisms linked to viviparity in insects and beyond.</title>
        <authorList>
            <person name="Fouks B."/>
            <person name="Harrison M.C."/>
            <person name="Mikhailova A.A."/>
            <person name="Marchal E."/>
            <person name="English S."/>
            <person name="Carruthers M."/>
            <person name="Jennings E.C."/>
            <person name="Chiamaka E.L."/>
            <person name="Frigard R.A."/>
            <person name="Pippel M."/>
            <person name="Attardo G.M."/>
            <person name="Benoit J.B."/>
            <person name="Bornberg-Bauer E."/>
            <person name="Tobe S.S."/>
        </authorList>
    </citation>
    <scope>NUCLEOTIDE SEQUENCE</scope>
    <source>
        <strain evidence="2">Stay&amp;Tobe</strain>
    </source>
</reference>
<feature type="non-terminal residue" evidence="2">
    <location>
        <position position="166"/>
    </location>
</feature>
<gene>
    <name evidence="2" type="ORF">L9F63_000580</name>
</gene>
<feature type="compositionally biased region" description="Basic and acidic residues" evidence="1">
    <location>
        <begin position="118"/>
        <end position="130"/>
    </location>
</feature>
<keyword evidence="3" id="KW-1185">Reference proteome</keyword>
<sequence>SCSMKTRATKERALLCSMEMRASEEKAMNPNPSLSRQPLSLQAVLRNPSPCRPCSMEMRATEEKALNSTPSLSMQPFSLQAAVQPLSLQAAVPCSMGSRATEEKKKTRKPSMAHLRNKKTENNEKTEKNERMCNELPHEQKNLQRVPVQGEITLCLRPCVCAEPGT</sequence>
<dbReference type="EMBL" id="JASPKZ010000024">
    <property type="protein sequence ID" value="KAJ9601285.1"/>
    <property type="molecule type" value="Genomic_DNA"/>
</dbReference>
<comment type="caution">
    <text evidence="2">The sequence shown here is derived from an EMBL/GenBank/DDBJ whole genome shotgun (WGS) entry which is preliminary data.</text>
</comment>